<dbReference type="Proteomes" id="UP001557470">
    <property type="component" value="Unassembled WGS sequence"/>
</dbReference>
<evidence type="ECO:0000256" key="1">
    <source>
        <dbReference type="ARBA" id="ARBA00022723"/>
    </source>
</evidence>
<keyword evidence="2 5" id="KW-0863">Zinc-finger</keyword>
<dbReference type="InterPro" id="IPR012337">
    <property type="entry name" value="RNaseH-like_sf"/>
</dbReference>
<keyword evidence="3" id="KW-0862">Zinc</keyword>
<proteinExistence type="predicted"/>
<dbReference type="AlphaFoldDB" id="A0ABD0XUP5"/>
<organism evidence="7 8">
    <name type="scientific">Umbra pygmaea</name>
    <name type="common">Eastern mudminnow</name>
    <dbReference type="NCBI Taxonomy" id="75934"/>
    <lineage>
        <taxon>Eukaryota</taxon>
        <taxon>Metazoa</taxon>
        <taxon>Chordata</taxon>
        <taxon>Craniata</taxon>
        <taxon>Vertebrata</taxon>
        <taxon>Euteleostomi</taxon>
        <taxon>Actinopterygii</taxon>
        <taxon>Neopterygii</taxon>
        <taxon>Teleostei</taxon>
        <taxon>Protacanthopterygii</taxon>
        <taxon>Esociformes</taxon>
        <taxon>Umbridae</taxon>
        <taxon>Umbra</taxon>
    </lineage>
</organism>
<evidence type="ECO:0000313" key="8">
    <source>
        <dbReference type="Proteomes" id="UP001557470"/>
    </source>
</evidence>
<dbReference type="PROSITE" id="PS50950">
    <property type="entry name" value="ZF_THAP"/>
    <property type="match status" value="1"/>
</dbReference>
<dbReference type="GO" id="GO:0003677">
    <property type="term" value="F:DNA binding"/>
    <property type="evidence" value="ECO:0007669"/>
    <property type="project" value="UniProtKB-UniRule"/>
</dbReference>
<evidence type="ECO:0000313" key="7">
    <source>
        <dbReference type="EMBL" id="KAL1007645.1"/>
    </source>
</evidence>
<sequence length="419" mass="48722">MPRYCSAYNCKNSSKNVKLKTNKVTFHRFPKRDPTRLKEWVRQTRWKDWVPSAQSLLCSEHFEERYMNRTRQTVHLRDNAIPTIFAFPKNLQKKPAITRKRVTLFPEVPVSAGSTPQKKSIPRFLTNRRWHPSHFHDHYCVPKSIEWAVEEMPERIPPATLEKQRQLYIPKPAIQIKDRWEWLTMDVKGPFPETKGRHKFALTVMDYYSKWLDAYPMETNDSKEIAKVISDLISRFGYPVGILSCLTRKHILEINSAFGELKNVTSQLVFSHPMGVSLDELSKSLIYQLVSDLVATHPDCWDVNLAASVFRFCCTEHPTTRQTPLSLLRCGGTRPVATSPRKLPENAMKGRSFVIVDALPPQREIRVECKECRRWSVVSQDSELKKYEEMKLGGEDYTYICLNCRVAMNCKVSLEILMI</sequence>
<keyword evidence="1" id="KW-0479">Metal-binding</keyword>
<evidence type="ECO:0000256" key="5">
    <source>
        <dbReference type="PROSITE-ProRule" id="PRU00309"/>
    </source>
</evidence>
<dbReference type="SUPFAM" id="SSF57716">
    <property type="entry name" value="Glucocorticoid receptor-like (DNA-binding domain)"/>
    <property type="match status" value="1"/>
</dbReference>
<dbReference type="SMART" id="SM00692">
    <property type="entry name" value="DM3"/>
    <property type="match status" value="1"/>
</dbReference>
<evidence type="ECO:0000259" key="6">
    <source>
        <dbReference type="PROSITE" id="PS50950"/>
    </source>
</evidence>
<reference evidence="7 8" key="1">
    <citation type="submission" date="2024-06" db="EMBL/GenBank/DDBJ databases">
        <authorList>
            <person name="Pan Q."/>
            <person name="Wen M."/>
            <person name="Jouanno E."/>
            <person name="Zahm M."/>
            <person name="Klopp C."/>
            <person name="Cabau C."/>
            <person name="Louis A."/>
            <person name="Berthelot C."/>
            <person name="Parey E."/>
            <person name="Roest Crollius H."/>
            <person name="Montfort J."/>
            <person name="Robinson-Rechavi M."/>
            <person name="Bouchez O."/>
            <person name="Lampietro C."/>
            <person name="Lopez Roques C."/>
            <person name="Donnadieu C."/>
            <person name="Postlethwait J."/>
            <person name="Bobe J."/>
            <person name="Verreycken H."/>
            <person name="Guiguen Y."/>
        </authorList>
    </citation>
    <scope>NUCLEOTIDE SEQUENCE [LARGE SCALE GENOMIC DNA]</scope>
    <source>
        <strain evidence="7">Up_M1</strain>
        <tissue evidence="7">Testis</tissue>
    </source>
</reference>
<dbReference type="Pfam" id="PF05485">
    <property type="entry name" value="THAP"/>
    <property type="match status" value="1"/>
</dbReference>
<comment type="caution">
    <text evidence="7">The sequence shown here is derived from an EMBL/GenBank/DDBJ whole genome shotgun (WGS) entry which is preliminary data.</text>
</comment>
<dbReference type="InterPro" id="IPR006612">
    <property type="entry name" value="THAP_Znf"/>
</dbReference>
<evidence type="ECO:0000256" key="3">
    <source>
        <dbReference type="ARBA" id="ARBA00022833"/>
    </source>
</evidence>
<dbReference type="EMBL" id="JAGEUA010000002">
    <property type="protein sequence ID" value="KAL1007645.1"/>
    <property type="molecule type" value="Genomic_DNA"/>
</dbReference>
<dbReference type="PANTHER" id="PTHR47696">
    <property type="entry name" value="THAP DOMAIN-CONTAINING PROTEIN 2"/>
    <property type="match status" value="1"/>
</dbReference>
<evidence type="ECO:0000256" key="2">
    <source>
        <dbReference type="ARBA" id="ARBA00022771"/>
    </source>
</evidence>
<protein>
    <recommendedName>
        <fullName evidence="6">THAP-type domain-containing protein</fullName>
    </recommendedName>
</protein>
<gene>
    <name evidence="7" type="ORF">UPYG_G00089440</name>
</gene>
<dbReference type="PANTHER" id="PTHR47696:SF1">
    <property type="entry name" value="THAP DOMAIN-CONTAINING PROTEIN 2"/>
    <property type="match status" value="1"/>
</dbReference>
<evidence type="ECO:0000256" key="4">
    <source>
        <dbReference type="ARBA" id="ARBA00023125"/>
    </source>
</evidence>
<dbReference type="Gene3D" id="3.30.420.10">
    <property type="entry name" value="Ribonuclease H-like superfamily/Ribonuclease H"/>
    <property type="match status" value="1"/>
</dbReference>
<dbReference type="InterPro" id="IPR026521">
    <property type="entry name" value="THAP2"/>
</dbReference>
<feature type="domain" description="THAP-type" evidence="6">
    <location>
        <begin position="1"/>
        <end position="85"/>
    </location>
</feature>
<name>A0ABD0XUP5_UMBPY</name>
<accession>A0ABD0XUP5</accession>
<dbReference type="InterPro" id="IPR036397">
    <property type="entry name" value="RNaseH_sf"/>
</dbReference>
<keyword evidence="8" id="KW-1185">Reference proteome</keyword>
<dbReference type="SUPFAM" id="SSF53098">
    <property type="entry name" value="Ribonuclease H-like"/>
    <property type="match status" value="1"/>
</dbReference>
<dbReference type="GO" id="GO:0008270">
    <property type="term" value="F:zinc ion binding"/>
    <property type="evidence" value="ECO:0007669"/>
    <property type="project" value="UniProtKB-KW"/>
</dbReference>
<keyword evidence="4 5" id="KW-0238">DNA-binding</keyword>
<dbReference type="SMART" id="SM00980">
    <property type="entry name" value="THAP"/>
    <property type="match status" value="1"/>
</dbReference>